<sequence length="63" mass="7168">MGNDKSAFSSHVDHVDEETPEIIVHLIQNKAETQYLMLKLCWIIVDHCIIENTGAQDSLNPVY</sequence>
<protein>
    <submittedName>
        <fullName evidence="1">35219_t:CDS:1</fullName>
    </submittedName>
</protein>
<proteinExistence type="predicted"/>
<dbReference type="Proteomes" id="UP000789901">
    <property type="component" value="Unassembled WGS sequence"/>
</dbReference>
<comment type="caution">
    <text evidence="1">The sequence shown here is derived from an EMBL/GenBank/DDBJ whole genome shotgun (WGS) entry which is preliminary data.</text>
</comment>
<name>A0ABM8VZV3_GIGMA</name>
<accession>A0ABM8VZV3</accession>
<reference evidence="1 2" key="1">
    <citation type="submission" date="2021-06" db="EMBL/GenBank/DDBJ databases">
        <authorList>
            <person name="Kallberg Y."/>
            <person name="Tangrot J."/>
            <person name="Rosling A."/>
        </authorList>
    </citation>
    <scope>NUCLEOTIDE SEQUENCE [LARGE SCALE GENOMIC DNA]</scope>
    <source>
        <strain evidence="1 2">120-4 pot B 10/14</strain>
    </source>
</reference>
<keyword evidence="2" id="KW-1185">Reference proteome</keyword>
<evidence type="ECO:0000313" key="1">
    <source>
        <dbReference type="EMBL" id="CAG8488811.1"/>
    </source>
</evidence>
<evidence type="ECO:0000313" key="2">
    <source>
        <dbReference type="Proteomes" id="UP000789901"/>
    </source>
</evidence>
<dbReference type="EMBL" id="CAJVQB010000434">
    <property type="protein sequence ID" value="CAG8488811.1"/>
    <property type="molecule type" value="Genomic_DNA"/>
</dbReference>
<gene>
    <name evidence="1" type="ORF">GMARGA_LOCUS1617</name>
</gene>
<organism evidence="1 2">
    <name type="scientific">Gigaspora margarita</name>
    <dbReference type="NCBI Taxonomy" id="4874"/>
    <lineage>
        <taxon>Eukaryota</taxon>
        <taxon>Fungi</taxon>
        <taxon>Fungi incertae sedis</taxon>
        <taxon>Mucoromycota</taxon>
        <taxon>Glomeromycotina</taxon>
        <taxon>Glomeromycetes</taxon>
        <taxon>Diversisporales</taxon>
        <taxon>Gigasporaceae</taxon>
        <taxon>Gigaspora</taxon>
    </lineage>
</organism>